<feature type="binding site" evidence="12">
    <location>
        <begin position="165"/>
        <end position="167"/>
    </location>
    <ligand>
        <name>NADP(+)</name>
        <dbReference type="ChEBI" id="CHEBI:58349"/>
    </ligand>
</feature>
<dbReference type="GO" id="GO:0035999">
    <property type="term" value="P:tetrahydrofolate interconversion"/>
    <property type="evidence" value="ECO:0007669"/>
    <property type="project" value="UniProtKB-UniRule"/>
</dbReference>
<feature type="domain" description="Tetrahydrofolate dehydrogenase/cyclohydrolase catalytic" evidence="13">
    <location>
        <begin position="5"/>
        <end position="120"/>
    </location>
</feature>
<dbReference type="Pfam" id="PF00763">
    <property type="entry name" value="THF_DHG_CYH"/>
    <property type="match status" value="1"/>
</dbReference>
<comment type="catalytic activity">
    <reaction evidence="12">
        <text>(6R)-5,10-methylene-5,6,7,8-tetrahydrofolate + NADP(+) = (6R)-5,10-methenyltetrahydrofolate + NADPH</text>
        <dbReference type="Rhea" id="RHEA:22812"/>
        <dbReference type="ChEBI" id="CHEBI:15636"/>
        <dbReference type="ChEBI" id="CHEBI:57455"/>
        <dbReference type="ChEBI" id="CHEBI:57783"/>
        <dbReference type="ChEBI" id="CHEBI:58349"/>
        <dbReference type="EC" id="1.5.1.5"/>
    </reaction>
</comment>
<dbReference type="NCBIfam" id="NF008058">
    <property type="entry name" value="PRK10792.1"/>
    <property type="match status" value="1"/>
</dbReference>
<keyword evidence="2 12" id="KW-0554">One-carbon metabolism</keyword>
<dbReference type="GO" id="GO:0005829">
    <property type="term" value="C:cytosol"/>
    <property type="evidence" value="ECO:0007669"/>
    <property type="project" value="TreeGrafter"/>
</dbReference>
<dbReference type="InterPro" id="IPR020630">
    <property type="entry name" value="THF_DH/CycHdrlase_cat_dom"/>
</dbReference>
<dbReference type="GO" id="GO:0009086">
    <property type="term" value="P:methionine biosynthetic process"/>
    <property type="evidence" value="ECO:0007669"/>
    <property type="project" value="UniProtKB-KW"/>
</dbReference>
<evidence type="ECO:0000256" key="5">
    <source>
        <dbReference type="ARBA" id="ARBA00022801"/>
    </source>
</evidence>
<name>A0A7V2F5H3_RHOMR</name>
<feature type="binding site" evidence="12">
    <location>
        <position position="233"/>
    </location>
    <ligand>
        <name>NADP(+)</name>
        <dbReference type="ChEBI" id="CHEBI:58349"/>
    </ligand>
</feature>
<evidence type="ECO:0000256" key="1">
    <source>
        <dbReference type="ARBA" id="ARBA00004777"/>
    </source>
</evidence>
<dbReference type="InterPro" id="IPR036291">
    <property type="entry name" value="NAD(P)-bd_dom_sf"/>
</dbReference>
<dbReference type="GO" id="GO:0000105">
    <property type="term" value="P:L-histidine biosynthetic process"/>
    <property type="evidence" value="ECO:0007669"/>
    <property type="project" value="UniProtKB-KW"/>
</dbReference>
<protein>
    <recommendedName>
        <fullName evidence="12">Bifunctional protein FolD</fullName>
    </recommendedName>
    <domain>
        <recommendedName>
            <fullName evidence="12">Methylenetetrahydrofolate dehydrogenase</fullName>
            <ecNumber evidence="12">1.5.1.5</ecNumber>
        </recommendedName>
    </domain>
    <domain>
        <recommendedName>
            <fullName evidence="12">Methenyltetrahydrofolate cyclohydrolase</fullName>
            <ecNumber evidence="12">3.5.4.9</ecNumber>
        </recommendedName>
    </domain>
</protein>
<dbReference type="InterPro" id="IPR020631">
    <property type="entry name" value="THF_DH/CycHdrlase_NAD-bd_dom"/>
</dbReference>
<comment type="catalytic activity">
    <reaction evidence="11 12">
        <text>(6R)-5,10-methenyltetrahydrofolate + H2O = (6R)-10-formyltetrahydrofolate + H(+)</text>
        <dbReference type="Rhea" id="RHEA:23700"/>
        <dbReference type="ChEBI" id="CHEBI:15377"/>
        <dbReference type="ChEBI" id="CHEBI:15378"/>
        <dbReference type="ChEBI" id="CHEBI:57455"/>
        <dbReference type="ChEBI" id="CHEBI:195366"/>
        <dbReference type="EC" id="3.5.4.9"/>
    </reaction>
</comment>
<keyword evidence="6 12" id="KW-0521">NADP</keyword>
<keyword evidence="8 12" id="KW-0368">Histidine biosynthesis</keyword>
<organism evidence="15">
    <name type="scientific">Rhodothermus marinus</name>
    <name type="common">Rhodothermus obamensis</name>
    <dbReference type="NCBI Taxonomy" id="29549"/>
    <lineage>
        <taxon>Bacteria</taxon>
        <taxon>Pseudomonadati</taxon>
        <taxon>Rhodothermota</taxon>
        <taxon>Rhodothermia</taxon>
        <taxon>Rhodothermales</taxon>
        <taxon>Rhodothermaceae</taxon>
        <taxon>Rhodothermus</taxon>
    </lineage>
</organism>
<dbReference type="InterPro" id="IPR046346">
    <property type="entry name" value="Aminoacid_DH-like_N_sf"/>
</dbReference>
<dbReference type="Pfam" id="PF02882">
    <property type="entry name" value="THF_DHG_CYH_C"/>
    <property type="match status" value="1"/>
</dbReference>
<dbReference type="InterPro" id="IPR020867">
    <property type="entry name" value="THF_DH/CycHdrlase_CS"/>
</dbReference>
<evidence type="ECO:0000256" key="12">
    <source>
        <dbReference type="HAMAP-Rule" id="MF_01576"/>
    </source>
</evidence>
<comment type="function">
    <text evidence="12">Catalyzes the oxidation of 5,10-methylenetetrahydrofolate to 5,10-methenyltetrahydrofolate and then the hydrolysis of 5,10-methenyltetrahydrofolate to 10-formyltetrahydrofolate.</text>
</comment>
<dbReference type="EC" id="1.5.1.5" evidence="12"/>
<dbReference type="GO" id="GO:0004477">
    <property type="term" value="F:methenyltetrahydrofolate cyclohydrolase activity"/>
    <property type="evidence" value="ECO:0007669"/>
    <property type="project" value="UniProtKB-UniRule"/>
</dbReference>
<sequence>MAQLIDGKAIAAQVRAEVKAEVAAWVAAGHRAPHLAVILVGDNPASASYVRGKTQAAAEVGIASETLHFDTHLTEAELLAEIERLNADESVDGILVQLPLPAHINPSRILHAIRPEKDVDGFHPVNAGRLLLGEPGFVPATPAGILELLRRSGIETAGKHAVVVGRSNIVGRPLAVLLLQRGIDATVTVCHSRTSNLAALTQQADILIAAIGQPRYITADMVRDGAVVIDVGINRVEDPAHPRGYRLVGDVDFEAVSQKAGWITPVPGGVGPMTIALLLRNTLYAAQQRYTYTYKARPL</sequence>
<evidence type="ECO:0000256" key="7">
    <source>
        <dbReference type="ARBA" id="ARBA00023002"/>
    </source>
</evidence>
<dbReference type="UniPathway" id="UPA00193"/>
<reference evidence="15" key="1">
    <citation type="journal article" date="2020" name="mSystems">
        <title>Genome- and Community-Level Interaction Insights into Carbon Utilization and Element Cycling Functions of Hydrothermarchaeota in Hydrothermal Sediment.</title>
        <authorList>
            <person name="Zhou Z."/>
            <person name="Liu Y."/>
            <person name="Xu W."/>
            <person name="Pan J."/>
            <person name="Luo Z.H."/>
            <person name="Li M."/>
        </authorList>
    </citation>
    <scope>NUCLEOTIDE SEQUENCE [LARGE SCALE GENOMIC DNA]</scope>
    <source>
        <strain evidence="15">SpSt-143</strain>
    </source>
</reference>
<accession>A0A7V2F5H3</accession>
<evidence type="ECO:0000313" key="15">
    <source>
        <dbReference type="EMBL" id="HER95062.1"/>
    </source>
</evidence>
<dbReference type="PROSITE" id="PS00767">
    <property type="entry name" value="THF_DHG_CYH_2"/>
    <property type="match status" value="1"/>
</dbReference>
<keyword evidence="9 12" id="KW-0486">Methionine biosynthesis</keyword>
<dbReference type="CDD" id="cd01080">
    <property type="entry name" value="NAD_bind_m-THF_DH_Cyclohyd"/>
    <property type="match status" value="1"/>
</dbReference>
<evidence type="ECO:0000256" key="10">
    <source>
        <dbReference type="ARBA" id="ARBA00023268"/>
    </source>
</evidence>
<comment type="caution">
    <text evidence="12">Lacks conserved residue(s) required for the propagation of feature annotation.</text>
</comment>
<keyword evidence="5 12" id="KW-0378">Hydrolase</keyword>
<dbReference type="EMBL" id="DSGB01000001">
    <property type="protein sequence ID" value="HER95062.1"/>
    <property type="molecule type" value="Genomic_DNA"/>
</dbReference>
<comment type="caution">
    <text evidence="15">The sequence shown here is derived from an EMBL/GenBank/DDBJ whole genome shotgun (WGS) entry which is preliminary data.</text>
</comment>
<evidence type="ECO:0000256" key="4">
    <source>
        <dbReference type="ARBA" id="ARBA00022755"/>
    </source>
</evidence>
<evidence type="ECO:0000256" key="6">
    <source>
        <dbReference type="ARBA" id="ARBA00022857"/>
    </source>
</evidence>
<evidence type="ECO:0000256" key="8">
    <source>
        <dbReference type="ARBA" id="ARBA00023102"/>
    </source>
</evidence>
<dbReference type="GO" id="GO:0004488">
    <property type="term" value="F:methylenetetrahydrofolate dehydrogenase (NADP+) activity"/>
    <property type="evidence" value="ECO:0007669"/>
    <property type="project" value="UniProtKB-UniRule"/>
</dbReference>
<dbReference type="GO" id="GO:0006164">
    <property type="term" value="P:purine nucleotide biosynthetic process"/>
    <property type="evidence" value="ECO:0007669"/>
    <property type="project" value="UniProtKB-KW"/>
</dbReference>
<dbReference type="FunFam" id="3.40.50.720:FF:000189">
    <property type="entry name" value="Bifunctional protein FolD"/>
    <property type="match status" value="1"/>
</dbReference>
<dbReference type="SUPFAM" id="SSF53223">
    <property type="entry name" value="Aminoacid dehydrogenase-like, N-terminal domain"/>
    <property type="match status" value="1"/>
</dbReference>
<evidence type="ECO:0000259" key="14">
    <source>
        <dbReference type="Pfam" id="PF02882"/>
    </source>
</evidence>
<proteinExistence type="inferred from homology"/>
<dbReference type="AlphaFoldDB" id="A0A7V2F5H3"/>
<feature type="domain" description="Tetrahydrofolate dehydrogenase/cyclohydrolase NAD(P)-binding" evidence="14">
    <location>
        <begin position="139"/>
        <end position="289"/>
    </location>
</feature>
<evidence type="ECO:0000256" key="9">
    <source>
        <dbReference type="ARBA" id="ARBA00023167"/>
    </source>
</evidence>
<dbReference type="NCBIfam" id="NF010783">
    <property type="entry name" value="PRK14186.1"/>
    <property type="match status" value="1"/>
</dbReference>
<keyword evidence="7 12" id="KW-0560">Oxidoreductase</keyword>
<evidence type="ECO:0000259" key="13">
    <source>
        <dbReference type="Pfam" id="PF00763"/>
    </source>
</evidence>
<dbReference type="PROSITE" id="PS00766">
    <property type="entry name" value="THF_DHG_CYH_1"/>
    <property type="match status" value="1"/>
</dbReference>
<dbReference type="Gene3D" id="3.40.50.10860">
    <property type="entry name" value="Leucine Dehydrogenase, chain A, domain 1"/>
    <property type="match status" value="1"/>
</dbReference>
<dbReference type="PRINTS" id="PR00085">
    <property type="entry name" value="THFDHDRGNASE"/>
</dbReference>
<keyword evidence="10 12" id="KW-0511">Multifunctional enzyme</keyword>
<gene>
    <name evidence="12 15" type="primary">folD</name>
    <name evidence="15" type="ORF">ENO59_00855</name>
</gene>
<dbReference type="FunFam" id="3.40.50.10860:FF:000001">
    <property type="entry name" value="Bifunctional protein FolD"/>
    <property type="match status" value="1"/>
</dbReference>
<dbReference type="PANTHER" id="PTHR48099">
    <property type="entry name" value="C-1-TETRAHYDROFOLATE SYNTHASE, CYTOPLASMIC-RELATED"/>
    <property type="match status" value="1"/>
</dbReference>
<comment type="subunit">
    <text evidence="12">Homodimer.</text>
</comment>
<dbReference type="Gene3D" id="3.40.50.720">
    <property type="entry name" value="NAD(P)-binding Rossmann-like Domain"/>
    <property type="match status" value="1"/>
</dbReference>
<keyword evidence="3 12" id="KW-0028">Amino-acid biosynthesis</keyword>
<dbReference type="HAMAP" id="MF_01576">
    <property type="entry name" value="THF_DHG_CYH"/>
    <property type="match status" value="1"/>
</dbReference>
<comment type="pathway">
    <text evidence="1 12">One-carbon metabolism; tetrahydrofolate interconversion.</text>
</comment>
<comment type="similarity">
    <text evidence="12">Belongs to the tetrahydrofolate dehydrogenase/cyclohydrolase family.</text>
</comment>
<dbReference type="PANTHER" id="PTHR48099:SF5">
    <property type="entry name" value="C-1-TETRAHYDROFOLATE SYNTHASE, CYTOPLASMIC"/>
    <property type="match status" value="1"/>
</dbReference>
<dbReference type="SUPFAM" id="SSF51735">
    <property type="entry name" value="NAD(P)-binding Rossmann-fold domains"/>
    <property type="match status" value="1"/>
</dbReference>
<dbReference type="InterPro" id="IPR000672">
    <property type="entry name" value="THF_DH/CycHdrlase"/>
</dbReference>
<evidence type="ECO:0000256" key="3">
    <source>
        <dbReference type="ARBA" id="ARBA00022605"/>
    </source>
</evidence>
<evidence type="ECO:0000256" key="2">
    <source>
        <dbReference type="ARBA" id="ARBA00022563"/>
    </source>
</evidence>
<dbReference type="EC" id="3.5.4.9" evidence="12"/>
<keyword evidence="4 12" id="KW-0658">Purine biosynthesis</keyword>
<evidence type="ECO:0000256" key="11">
    <source>
        <dbReference type="ARBA" id="ARBA00036357"/>
    </source>
</evidence>